<keyword evidence="3" id="KW-1185">Reference proteome</keyword>
<reference evidence="2 3" key="1">
    <citation type="journal article" date="2011" name="J. Bacteriol.">
        <title>Genome sequence of 'Pedosphaera parvula' Ellin514, an aerobic Verrucomicrobial isolate from pasture soil.</title>
        <authorList>
            <person name="Kant R."/>
            <person name="van Passel M.W."/>
            <person name="Sangwan P."/>
            <person name="Palva A."/>
            <person name="Lucas S."/>
            <person name="Copeland A."/>
            <person name="Lapidus A."/>
            <person name="Glavina Del Rio T."/>
            <person name="Dalin E."/>
            <person name="Tice H."/>
            <person name="Bruce D."/>
            <person name="Goodwin L."/>
            <person name="Pitluck S."/>
            <person name="Chertkov O."/>
            <person name="Larimer F.W."/>
            <person name="Land M.L."/>
            <person name="Hauser L."/>
            <person name="Brettin T.S."/>
            <person name="Detter J.C."/>
            <person name="Han S."/>
            <person name="de Vos W.M."/>
            <person name="Janssen P.H."/>
            <person name="Smidt H."/>
        </authorList>
    </citation>
    <scope>NUCLEOTIDE SEQUENCE [LARGE SCALE GENOMIC DNA]</scope>
    <source>
        <strain evidence="2 3">Ellin514</strain>
    </source>
</reference>
<proteinExistence type="predicted"/>
<dbReference type="AlphaFoldDB" id="B9XFJ9"/>
<gene>
    <name evidence="2" type="ORF">Cflav_PD4384</name>
</gene>
<evidence type="ECO:0000313" key="2">
    <source>
        <dbReference type="EMBL" id="EEF61363.1"/>
    </source>
</evidence>
<keyword evidence="1" id="KW-1133">Transmembrane helix</keyword>
<dbReference type="PANTHER" id="PTHR31061:SF24">
    <property type="entry name" value="LD22376P"/>
    <property type="match status" value="1"/>
</dbReference>
<name>B9XFJ9_PEDPL</name>
<dbReference type="PANTHER" id="PTHR31061">
    <property type="entry name" value="LD22376P"/>
    <property type="match status" value="1"/>
</dbReference>
<dbReference type="OrthoDB" id="9788724at2"/>
<feature type="transmembrane region" description="Helical" evidence="1">
    <location>
        <begin position="142"/>
        <end position="162"/>
    </location>
</feature>
<evidence type="ECO:0000313" key="3">
    <source>
        <dbReference type="Proteomes" id="UP000003688"/>
    </source>
</evidence>
<keyword evidence="1" id="KW-0812">Transmembrane</keyword>
<feature type="transmembrane region" description="Helical" evidence="1">
    <location>
        <begin position="84"/>
        <end position="105"/>
    </location>
</feature>
<feature type="transmembrane region" description="Helical" evidence="1">
    <location>
        <begin position="222"/>
        <end position="242"/>
    </location>
</feature>
<dbReference type="STRING" id="320771.Cflav_PD4384"/>
<feature type="transmembrane region" description="Helical" evidence="1">
    <location>
        <begin position="284"/>
        <end position="304"/>
    </location>
</feature>
<evidence type="ECO:0000256" key="1">
    <source>
        <dbReference type="SAM" id="Phobius"/>
    </source>
</evidence>
<organism evidence="2 3">
    <name type="scientific">Pedosphaera parvula (strain Ellin514)</name>
    <dbReference type="NCBI Taxonomy" id="320771"/>
    <lineage>
        <taxon>Bacteria</taxon>
        <taxon>Pseudomonadati</taxon>
        <taxon>Verrucomicrobiota</taxon>
        <taxon>Pedosphaerae</taxon>
        <taxon>Pedosphaerales</taxon>
        <taxon>Pedosphaeraceae</taxon>
        <taxon>Pedosphaera</taxon>
    </lineage>
</organism>
<feature type="transmembrane region" description="Helical" evidence="1">
    <location>
        <begin position="117"/>
        <end position="136"/>
    </location>
</feature>
<dbReference type="EMBL" id="ABOX02000010">
    <property type="protein sequence ID" value="EEF61363.1"/>
    <property type="molecule type" value="Genomic_DNA"/>
</dbReference>
<evidence type="ECO:0008006" key="4">
    <source>
        <dbReference type="Google" id="ProtNLM"/>
    </source>
</evidence>
<sequence length="383" mass="42932">MSAPTSTSEAPALSNQAGSTATLNQKANTRIISIDALRGFDMFWIMGGDQLVRSFQKIDDSAPTHALANQMEHCEWAGFHFYDLIFPLFVFLAGVSIVFSITRLIEHSGRVAAVKRIAFRSVILFLFGIFYMGGVSNGFKNIYLAGVLHRIAVAYFFAALLFCFFRPKALIAICIGLLVGYWALLTFVPVPGVGAASYDQGKNLAYYLDQHYLPGQKFEGTLLSTMPAVANCLLGIFAGLLLTNKTVDDQKKVYWLLGSGITSLVIGLIWSIQFPIIKLLWTSTYVLLACGYSAILLGLFYQIIEIWKFQKWAQPFIWLGMNAITIYLVANIVNFRRHGERFVGGNVKNFLGNYHDLALSVVVLILVFWVVHFLYRRKVFLRL</sequence>
<feature type="transmembrane region" description="Helical" evidence="1">
    <location>
        <begin position="169"/>
        <end position="188"/>
    </location>
</feature>
<dbReference type="RefSeq" id="WP_007414595.1">
    <property type="nucleotide sequence ID" value="NZ_ABOX02000010.1"/>
</dbReference>
<comment type="caution">
    <text evidence="2">The sequence shown here is derived from an EMBL/GenBank/DDBJ whole genome shotgun (WGS) entry which is preliminary data.</text>
</comment>
<accession>B9XFJ9</accession>
<protein>
    <recommendedName>
        <fullName evidence="4">DUF5009 domain-containing protein</fullName>
    </recommendedName>
</protein>
<dbReference type="Proteomes" id="UP000003688">
    <property type="component" value="Unassembled WGS sequence"/>
</dbReference>
<keyword evidence="1" id="KW-0472">Membrane</keyword>
<feature type="transmembrane region" description="Helical" evidence="1">
    <location>
        <begin position="357"/>
        <end position="375"/>
    </location>
</feature>
<feature type="transmembrane region" description="Helical" evidence="1">
    <location>
        <begin position="254"/>
        <end position="272"/>
    </location>
</feature>
<feature type="transmembrane region" description="Helical" evidence="1">
    <location>
        <begin position="316"/>
        <end position="337"/>
    </location>
</feature>